<reference evidence="3" key="1">
    <citation type="submission" date="2022-11" db="UniProtKB">
        <authorList>
            <consortium name="WormBaseParasite"/>
        </authorList>
    </citation>
    <scope>IDENTIFICATION</scope>
</reference>
<accession>A0A915PKW3</accession>
<evidence type="ECO:0000259" key="1">
    <source>
        <dbReference type="PROSITE" id="PS50097"/>
    </source>
</evidence>
<dbReference type="Pfam" id="PF00651">
    <property type="entry name" value="BTB"/>
    <property type="match status" value="1"/>
</dbReference>
<dbReference type="WBParaSite" id="sdigi.contig156.g5364.t1">
    <property type="protein sequence ID" value="sdigi.contig156.g5364.t1"/>
    <property type="gene ID" value="sdigi.contig156.g5364"/>
</dbReference>
<dbReference type="SUPFAM" id="SSF54695">
    <property type="entry name" value="POZ domain"/>
    <property type="match status" value="1"/>
</dbReference>
<proteinExistence type="predicted"/>
<sequence length="581" mass="66038">MKCLEGIIVMQSDVAETVLESCMDSEDSDGSLLEELASNFQSAVTCAEEFTDFIPLPAFDYNIFFSVSVAGIGILAGEFATDGSLRFHLPAVYIIVARAVKHDETPSINITGEEKFSNLEWKYVMQMRFRIGTAESETDRVVDGDLFELGKRYPPVVIRIGDENIQRVHNFLPKFDYGDIVLKFKDETLQVYKALLSLHSNYMAEKLKTAEEGDVVDMGDSDANDFKELLYQIYPTKRPIWANLKGLARAAVSFRADGIIDRITSYIVNYESMYMEQKIAESIKLELSSAIEELVYKAEQDGYWADIIRNGLNPELEYGHAIYNFIILPAIAKAKSLPLGSPIRNQFFKEINFRKPPQSGDNNDTVTLIIDGTKLFVNKGIMKVNNDTMFARGEMIIQVNCELADECEKIKKSPLYVVEALLQHIYPQNKPIEGILLRPLLVFCSYYHMENAMNSIENYLIQEPPTSPERFMEHFELAEKYSLENLLRRNLHRIENSCRHFALPMINHANFMKLKERTRSQILDRFCSGWAAGGMNPTKRLSRLLTTEGIDGNTAAEQDKKLSTFMEIDSYAAFGSSEEIN</sequence>
<name>A0A915PKW3_9BILA</name>
<evidence type="ECO:0000313" key="3">
    <source>
        <dbReference type="WBParaSite" id="sdigi.contig156.g5364.t1"/>
    </source>
</evidence>
<dbReference type="SMART" id="SM00225">
    <property type="entry name" value="BTB"/>
    <property type="match status" value="2"/>
</dbReference>
<feature type="domain" description="BTB" evidence="1">
    <location>
        <begin position="178"/>
        <end position="242"/>
    </location>
</feature>
<dbReference type="InterPro" id="IPR011333">
    <property type="entry name" value="SKP1/BTB/POZ_sf"/>
</dbReference>
<dbReference type="PANTHER" id="PTHR22744:SF17">
    <property type="entry name" value="BTB DOMAIN-CONTAINING PROTEIN"/>
    <property type="match status" value="1"/>
</dbReference>
<dbReference type="AlphaFoldDB" id="A0A915PKW3"/>
<organism evidence="2 3">
    <name type="scientific">Setaria digitata</name>
    <dbReference type="NCBI Taxonomy" id="48799"/>
    <lineage>
        <taxon>Eukaryota</taxon>
        <taxon>Metazoa</taxon>
        <taxon>Ecdysozoa</taxon>
        <taxon>Nematoda</taxon>
        <taxon>Chromadorea</taxon>
        <taxon>Rhabditida</taxon>
        <taxon>Spirurina</taxon>
        <taxon>Spiruromorpha</taxon>
        <taxon>Filarioidea</taxon>
        <taxon>Setariidae</taxon>
        <taxon>Setaria</taxon>
    </lineage>
</organism>
<evidence type="ECO:0000313" key="2">
    <source>
        <dbReference type="Proteomes" id="UP000887581"/>
    </source>
</evidence>
<dbReference type="Pfam" id="PF24937">
    <property type="entry name" value="DUF7754"/>
    <property type="match status" value="1"/>
</dbReference>
<dbReference type="PROSITE" id="PS50097">
    <property type="entry name" value="BTB"/>
    <property type="match status" value="1"/>
</dbReference>
<dbReference type="Proteomes" id="UP000887581">
    <property type="component" value="Unplaced"/>
</dbReference>
<dbReference type="InterPro" id="IPR000210">
    <property type="entry name" value="BTB/POZ_dom"/>
</dbReference>
<dbReference type="Gene3D" id="3.30.710.10">
    <property type="entry name" value="Potassium Channel Kv1.1, Chain A"/>
    <property type="match status" value="2"/>
</dbReference>
<protein>
    <submittedName>
        <fullName evidence="3">BTB domain-containing protein</fullName>
    </submittedName>
</protein>
<keyword evidence="2" id="KW-1185">Reference proteome</keyword>
<dbReference type="InterPro" id="IPR056656">
    <property type="entry name" value="DUF7754"/>
</dbReference>
<dbReference type="PANTHER" id="PTHR22744">
    <property type="entry name" value="HELIX LOOP HELIX PROTEIN 21-RELATED"/>
    <property type="match status" value="1"/>
</dbReference>